<feature type="compositionally biased region" description="Basic and acidic residues" evidence="1">
    <location>
        <begin position="186"/>
        <end position="249"/>
    </location>
</feature>
<feature type="compositionally biased region" description="Basic and acidic residues" evidence="1">
    <location>
        <begin position="130"/>
        <end position="159"/>
    </location>
</feature>
<proteinExistence type="predicted"/>
<organism evidence="3 4">
    <name type="scientific">Cucurbitaria berberidis CBS 394.84</name>
    <dbReference type="NCBI Taxonomy" id="1168544"/>
    <lineage>
        <taxon>Eukaryota</taxon>
        <taxon>Fungi</taxon>
        <taxon>Dikarya</taxon>
        <taxon>Ascomycota</taxon>
        <taxon>Pezizomycotina</taxon>
        <taxon>Dothideomycetes</taxon>
        <taxon>Pleosporomycetidae</taxon>
        <taxon>Pleosporales</taxon>
        <taxon>Pleosporineae</taxon>
        <taxon>Cucurbitariaceae</taxon>
        <taxon>Cucurbitaria</taxon>
    </lineage>
</organism>
<dbReference type="Pfam" id="PF26118">
    <property type="entry name" value="DUF8035"/>
    <property type="match status" value="1"/>
</dbReference>
<evidence type="ECO:0000256" key="1">
    <source>
        <dbReference type="SAM" id="MobiDB-lite"/>
    </source>
</evidence>
<feature type="compositionally biased region" description="Basic and acidic residues" evidence="1">
    <location>
        <begin position="65"/>
        <end position="86"/>
    </location>
</feature>
<dbReference type="AlphaFoldDB" id="A0A9P4GQ83"/>
<feature type="compositionally biased region" description="Basic and acidic residues" evidence="1">
    <location>
        <begin position="11"/>
        <end position="55"/>
    </location>
</feature>
<dbReference type="EMBL" id="ML976615">
    <property type="protein sequence ID" value="KAF1849146.1"/>
    <property type="molecule type" value="Genomic_DNA"/>
</dbReference>
<accession>A0A9P4GQ83</accession>
<evidence type="ECO:0000259" key="2">
    <source>
        <dbReference type="Pfam" id="PF26118"/>
    </source>
</evidence>
<evidence type="ECO:0000313" key="4">
    <source>
        <dbReference type="Proteomes" id="UP000800039"/>
    </source>
</evidence>
<dbReference type="GeneID" id="63853970"/>
<feature type="region of interest" description="Disordered" evidence="1">
    <location>
        <begin position="293"/>
        <end position="319"/>
    </location>
</feature>
<feature type="compositionally biased region" description="Low complexity" evidence="1">
    <location>
        <begin position="160"/>
        <end position="169"/>
    </location>
</feature>
<feature type="region of interest" description="Disordered" evidence="1">
    <location>
        <begin position="339"/>
        <end position="378"/>
    </location>
</feature>
<feature type="compositionally biased region" description="Pro residues" evidence="1">
    <location>
        <begin position="301"/>
        <end position="316"/>
    </location>
</feature>
<dbReference type="Proteomes" id="UP000800039">
    <property type="component" value="Unassembled WGS sequence"/>
</dbReference>
<dbReference type="RefSeq" id="XP_040791709.1">
    <property type="nucleotide sequence ID" value="XM_040936720.1"/>
</dbReference>
<feature type="compositionally biased region" description="Pro residues" evidence="1">
    <location>
        <begin position="344"/>
        <end position="356"/>
    </location>
</feature>
<sequence>MSRRYPTAELYEERERDFYRNGNRSERNYDELDVELRRGSDPRRSAPDFFHDDYSRPTAGQMVVRSREDEFARGPRSAHTFDDTRSVRSARPPPPPSSVREVERDDITIRRSDGPVGRRPREVDADETDITIRRREQSRPRQPEFREVERDDIVFRRGDGPPAGRPAPATERDDVRFRGRGGADGIDIRASHSEVSRNGRDVSAERGSIRFQERDGNFELRANRREFSREGRDSSRERSSLTIRGRDRSLPAPSRSRGDLVAREREEFVIRRPRDASPPSNSREVIRDEIIIRRKEERAPSPSPSPPPPPPAPAPEPEIRPPIIQEIITHHRHIDHGVIRVRTPSPPPPPAPPSPPRNETLEIEINRRESRSRGRGRGDFEELDIDINLNRDRGGELEVRQRERSFSPPRRSHTAPVYDSEFDLEAEYYNRKALERGYPGEAWNGATKDWSIIDVPPGTNRVRMDGIGGGAQEITWQRYNGVRRSKFISGEDERATDLSNQIKQKKKDMWTEITKDLVIREAIDSMGYSCEETDDFFYVMEYLRYEDVLHLVEISDDIRRKRKSRIREIEIERKSIHDSRPPGYDERFYEHEVSFDSRRSRYR</sequence>
<name>A0A9P4GQ83_9PLEO</name>
<reference evidence="3" key="1">
    <citation type="submission" date="2020-01" db="EMBL/GenBank/DDBJ databases">
        <authorList>
            <consortium name="DOE Joint Genome Institute"/>
            <person name="Haridas S."/>
            <person name="Albert R."/>
            <person name="Binder M."/>
            <person name="Bloem J."/>
            <person name="Labutti K."/>
            <person name="Salamov A."/>
            <person name="Andreopoulos B."/>
            <person name="Baker S.E."/>
            <person name="Barry K."/>
            <person name="Bills G."/>
            <person name="Bluhm B.H."/>
            <person name="Cannon C."/>
            <person name="Castanera R."/>
            <person name="Culley D.E."/>
            <person name="Daum C."/>
            <person name="Ezra D."/>
            <person name="Gonzalez J.B."/>
            <person name="Henrissat B."/>
            <person name="Kuo A."/>
            <person name="Liang C."/>
            <person name="Lipzen A."/>
            <person name="Lutzoni F."/>
            <person name="Magnuson J."/>
            <person name="Mondo S."/>
            <person name="Nolan M."/>
            <person name="Ohm R."/>
            <person name="Pangilinan J."/>
            <person name="Park H.-J."/>
            <person name="Ramirez L."/>
            <person name="Alfaro M."/>
            <person name="Sun H."/>
            <person name="Tritt A."/>
            <person name="Yoshinaga Y."/>
            <person name="Zwiers L.-H."/>
            <person name="Turgeon B.G."/>
            <person name="Goodwin S.B."/>
            <person name="Spatafora J.W."/>
            <person name="Crous P.W."/>
            <person name="Grigoriev I.V."/>
        </authorList>
    </citation>
    <scope>NUCLEOTIDE SEQUENCE</scope>
    <source>
        <strain evidence="3">CBS 394.84</strain>
    </source>
</reference>
<keyword evidence="4" id="KW-1185">Reference proteome</keyword>
<feature type="compositionally biased region" description="Basic and acidic residues" evidence="1">
    <location>
        <begin position="364"/>
        <end position="378"/>
    </location>
</feature>
<gene>
    <name evidence="3" type="ORF">K460DRAFT_404389</name>
</gene>
<protein>
    <recommendedName>
        <fullName evidence="2">DUF8035 domain-containing protein</fullName>
    </recommendedName>
</protein>
<feature type="domain" description="DUF8035" evidence="2">
    <location>
        <begin position="507"/>
        <end position="561"/>
    </location>
</feature>
<dbReference type="InterPro" id="IPR058348">
    <property type="entry name" value="DUF8035"/>
</dbReference>
<comment type="caution">
    <text evidence="3">The sequence shown here is derived from an EMBL/GenBank/DDBJ whole genome shotgun (WGS) entry which is preliminary data.</text>
</comment>
<dbReference type="OrthoDB" id="5410752at2759"/>
<feature type="region of interest" description="Disordered" evidence="1">
    <location>
        <begin position="1"/>
        <end position="261"/>
    </location>
</feature>
<evidence type="ECO:0000313" key="3">
    <source>
        <dbReference type="EMBL" id="KAF1849146.1"/>
    </source>
</evidence>
<feature type="compositionally biased region" description="Basic and acidic residues" evidence="1">
    <location>
        <begin position="100"/>
        <end position="113"/>
    </location>
</feature>